<dbReference type="RefSeq" id="WP_377094913.1">
    <property type="nucleotide sequence ID" value="NZ_JBHSJM010000001.1"/>
</dbReference>
<organism evidence="2 3">
    <name type="scientific">Rubritalea spongiae</name>
    <dbReference type="NCBI Taxonomy" id="430797"/>
    <lineage>
        <taxon>Bacteria</taxon>
        <taxon>Pseudomonadati</taxon>
        <taxon>Verrucomicrobiota</taxon>
        <taxon>Verrucomicrobiia</taxon>
        <taxon>Verrucomicrobiales</taxon>
        <taxon>Rubritaleaceae</taxon>
        <taxon>Rubritalea</taxon>
    </lineage>
</organism>
<dbReference type="EMBL" id="JBHUJC010000003">
    <property type="protein sequence ID" value="MFD2275169.1"/>
    <property type="molecule type" value="Genomic_DNA"/>
</dbReference>
<name>A0ABW5DYJ1_9BACT</name>
<dbReference type="Gene3D" id="1.25.40.10">
    <property type="entry name" value="Tetratricopeptide repeat domain"/>
    <property type="match status" value="1"/>
</dbReference>
<sequence>MKLRLSILTISVSTLIVPLSAATETHQLVSTPQSANKNSTYLNWHNLCLNADTDTIDTQIKKFESQIAIHPNDNLAKAYLGSAYALRAKSSTWWLTKLKYLNKGKATMNAAIAAAPNDPRVRMVRAIAYYKVPKRFDLRPTSISDFKQIIPVALKNASPLAINERQAILYYAYLAYEDENLKGAETFKQACYKLNSSSKYGKLTRP</sequence>
<evidence type="ECO:0000256" key="1">
    <source>
        <dbReference type="SAM" id="SignalP"/>
    </source>
</evidence>
<proteinExistence type="predicted"/>
<keyword evidence="1" id="KW-0732">Signal</keyword>
<feature type="chain" id="PRO_5046558767" description="Tetratricopeptide repeat protein" evidence="1">
    <location>
        <begin position="22"/>
        <end position="206"/>
    </location>
</feature>
<dbReference type="Proteomes" id="UP001597297">
    <property type="component" value="Unassembled WGS sequence"/>
</dbReference>
<dbReference type="SUPFAM" id="SSF48452">
    <property type="entry name" value="TPR-like"/>
    <property type="match status" value="1"/>
</dbReference>
<evidence type="ECO:0008006" key="4">
    <source>
        <dbReference type="Google" id="ProtNLM"/>
    </source>
</evidence>
<protein>
    <recommendedName>
        <fullName evidence="4">Tetratricopeptide repeat protein</fullName>
    </recommendedName>
</protein>
<evidence type="ECO:0000313" key="3">
    <source>
        <dbReference type="Proteomes" id="UP001597297"/>
    </source>
</evidence>
<evidence type="ECO:0000313" key="2">
    <source>
        <dbReference type="EMBL" id="MFD2275169.1"/>
    </source>
</evidence>
<accession>A0ABW5DYJ1</accession>
<comment type="caution">
    <text evidence="2">The sequence shown here is derived from an EMBL/GenBank/DDBJ whole genome shotgun (WGS) entry which is preliminary data.</text>
</comment>
<gene>
    <name evidence="2" type="ORF">ACFSQZ_01700</name>
</gene>
<dbReference type="InterPro" id="IPR011990">
    <property type="entry name" value="TPR-like_helical_dom_sf"/>
</dbReference>
<keyword evidence="3" id="KW-1185">Reference proteome</keyword>
<feature type="signal peptide" evidence="1">
    <location>
        <begin position="1"/>
        <end position="21"/>
    </location>
</feature>
<reference evidence="3" key="1">
    <citation type="journal article" date="2019" name="Int. J. Syst. Evol. Microbiol.">
        <title>The Global Catalogue of Microorganisms (GCM) 10K type strain sequencing project: providing services to taxonomists for standard genome sequencing and annotation.</title>
        <authorList>
            <consortium name="The Broad Institute Genomics Platform"/>
            <consortium name="The Broad Institute Genome Sequencing Center for Infectious Disease"/>
            <person name="Wu L."/>
            <person name="Ma J."/>
        </authorList>
    </citation>
    <scope>NUCLEOTIDE SEQUENCE [LARGE SCALE GENOMIC DNA]</scope>
    <source>
        <strain evidence="3">JCM 16545</strain>
    </source>
</reference>